<evidence type="ECO:0000313" key="2">
    <source>
        <dbReference type="Proteomes" id="UP000178116"/>
    </source>
</evidence>
<comment type="caution">
    <text evidence="1">The sequence shown here is derived from an EMBL/GenBank/DDBJ whole genome shotgun (WGS) entry which is preliminary data.</text>
</comment>
<evidence type="ECO:0000313" key="1">
    <source>
        <dbReference type="EMBL" id="OHA16130.1"/>
    </source>
</evidence>
<sequence length="130" mass="15003">MFFIDSRAINCYNSSRKKFLEKRGVSMSKQRVDLFIKISYCFNKPETSIIRTNVKTERLRDLLNDYLYNQIGKGEDKRKLNEKEVYDIEIGVDLSDDTFYVSSDTGNDGLTCGIIMHVSAILNELEVLSL</sequence>
<reference evidence="1 2" key="1">
    <citation type="journal article" date="2016" name="Nat. Commun.">
        <title>Thousands of microbial genomes shed light on interconnected biogeochemical processes in an aquifer system.</title>
        <authorList>
            <person name="Anantharaman K."/>
            <person name="Brown C.T."/>
            <person name="Hug L.A."/>
            <person name="Sharon I."/>
            <person name="Castelle C.J."/>
            <person name="Probst A.J."/>
            <person name="Thomas B.C."/>
            <person name="Singh A."/>
            <person name="Wilkins M.J."/>
            <person name="Karaoz U."/>
            <person name="Brodie E.L."/>
            <person name="Williams K.H."/>
            <person name="Hubbard S.S."/>
            <person name="Banfield J.F."/>
        </authorList>
    </citation>
    <scope>NUCLEOTIDE SEQUENCE [LARGE SCALE GENOMIC DNA]</scope>
</reference>
<proteinExistence type="predicted"/>
<organism evidence="1 2">
    <name type="scientific">Candidatus Tagabacteria bacterium RIFCSPLOWO2_01_FULL_42_9</name>
    <dbReference type="NCBI Taxonomy" id="1802296"/>
    <lineage>
        <taxon>Bacteria</taxon>
        <taxon>Candidatus Tagaibacteriota</taxon>
    </lineage>
</organism>
<protein>
    <submittedName>
        <fullName evidence="1">Uncharacterized protein</fullName>
    </submittedName>
</protein>
<dbReference type="Proteomes" id="UP000178116">
    <property type="component" value="Unassembled WGS sequence"/>
</dbReference>
<dbReference type="AlphaFoldDB" id="A0A1G2LWY2"/>
<accession>A0A1G2LWY2</accession>
<dbReference type="EMBL" id="MHRA01000002">
    <property type="protein sequence ID" value="OHA16130.1"/>
    <property type="molecule type" value="Genomic_DNA"/>
</dbReference>
<name>A0A1G2LWY2_9BACT</name>
<gene>
    <name evidence="1" type="ORF">A3A10_00285</name>
</gene>